<dbReference type="PANTHER" id="PTHR31489:SF2">
    <property type="entry name" value="PROTEIN LIN-52 HOMOLOG"/>
    <property type="match status" value="1"/>
</dbReference>
<dbReference type="OrthoDB" id="5834362at2759"/>
<evidence type="ECO:0000313" key="3">
    <source>
        <dbReference type="EnsemblMetazoa" id="XP_022652830"/>
    </source>
</evidence>
<dbReference type="EnsemblMetazoa" id="XM_022797096">
    <property type="protein sequence ID" value="XP_022652831"/>
    <property type="gene ID" value="LOC111246835"/>
</dbReference>
<protein>
    <submittedName>
        <fullName evidence="3">Uncharacterized protein</fullName>
    </submittedName>
</protein>
<accession>A0A7M7JJX3</accession>
<organism evidence="3 4">
    <name type="scientific">Varroa destructor</name>
    <name type="common">Honeybee mite</name>
    <dbReference type="NCBI Taxonomy" id="109461"/>
    <lineage>
        <taxon>Eukaryota</taxon>
        <taxon>Metazoa</taxon>
        <taxon>Ecdysozoa</taxon>
        <taxon>Arthropoda</taxon>
        <taxon>Chelicerata</taxon>
        <taxon>Arachnida</taxon>
        <taxon>Acari</taxon>
        <taxon>Parasitiformes</taxon>
        <taxon>Mesostigmata</taxon>
        <taxon>Gamasina</taxon>
        <taxon>Dermanyssoidea</taxon>
        <taxon>Varroidae</taxon>
        <taxon>Varroa</taxon>
    </lineage>
</organism>
<dbReference type="InterPro" id="IPR018737">
    <property type="entry name" value="DREAM_LIN52"/>
</dbReference>
<name>A0A7M7JJX3_VARDE</name>
<keyword evidence="4" id="KW-1185">Reference proteome</keyword>
<dbReference type="RefSeq" id="XP_022652830.1">
    <property type="nucleotide sequence ID" value="XM_022797095.1"/>
</dbReference>
<dbReference type="EnsemblMetazoa" id="XM_022797095">
    <property type="protein sequence ID" value="XP_022652830"/>
    <property type="gene ID" value="LOC111246835"/>
</dbReference>
<reference evidence="3" key="1">
    <citation type="submission" date="2021-01" db="UniProtKB">
        <authorList>
            <consortium name="EnsemblMetazoa"/>
        </authorList>
    </citation>
    <scope>IDENTIFICATION</scope>
</reference>
<dbReference type="InParanoid" id="A0A7M7JJX3"/>
<evidence type="ECO:0000256" key="1">
    <source>
        <dbReference type="ARBA" id="ARBA00005456"/>
    </source>
</evidence>
<evidence type="ECO:0000256" key="2">
    <source>
        <dbReference type="SAM" id="MobiDB-lite"/>
    </source>
</evidence>
<sequence length="141" mass="15961">MAMEGTVSEDFLADCEVLRNPVAESSRLEESLLEEGRSRFESSGDPQHNNNKDEVGQNLGSHNESRDTNSDHTSRDHTNEQEDPKKDEQTEVQELAQLSAEELMEKLDHLKTIAYSLGQSEAHEMTRGRLLDVFGMSKSRR</sequence>
<dbReference type="Proteomes" id="UP000594260">
    <property type="component" value="Unplaced"/>
</dbReference>
<evidence type="ECO:0000313" key="4">
    <source>
        <dbReference type="Proteomes" id="UP000594260"/>
    </source>
</evidence>
<dbReference type="GO" id="GO:0006355">
    <property type="term" value="P:regulation of DNA-templated transcription"/>
    <property type="evidence" value="ECO:0007669"/>
    <property type="project" value="InterPro"/>
</dbReference>
<feature type="compositionally biased region" description="Basic and acidic residues" evidence="2">
    <location>
        <begin position="26"/>
        <end position="42"/>
    </location>
</feature>
<dbReference type="Pfam" id="PF10044">
    <property type="entry name" value="LIN52"/>
    <property type="match status" value="1"/>
</dbReference>
<feature type="region of interest" description="Disordered" evidence="2">
    <location>
        <begin position="1"/>
        <end position="100"/>
    </location>
</feature>
<comment type="similarity">
    <text evidence="1">Belongs to the lin-52 family.</text>
</comment>
<dbReference type="GO" id="GO:0070176">
    <property type="term" value="C:DRM complex"/>
    <property type="evidence" value="ECO:0007669"/>
    <property type="project" value="InterPro"/>
</dbReference>
<dbReference type="KEGG" id="vde:111246835"/>
<feature type="compositionally biased region" description="Basic and acidic residues" evidence="2">
    <location>
        <begin position="63"/>
        <end position="89"/>
    </location>
</feature>
<proteinExistence type="inferred from homology"/>
<dbReference type="AlphaFoldDB" id="A0A7M7JJX3"/>
<dbReference type="PANTHER" id="PTHR31489">
    <property type="entry name" value="LIN52 FAMILY MEMBER"/>
    <property type="match status" value="1"/>
</dbReference>
<dbReference type="GeneID" id="111246835"/>
<dbReference type="RefSeq" id="XP_022652831.1">
    <property type="nucleotide sequence ID" value="XM_022797096.1"/>
</dbReference>